<accession>J3LHF2</accession>
<dbReference type="Proteomes" id="UP000006038">
    <property type="component" value="Unassembled WGS sequence"/>
</dbReference>
<keyword evidence="3" id="KW-1185">Reference proteome</keyword>
<dbReference type="EnsemblPlants" id="OB02G40690.1">
    <property type="protein sequence ID" value="OB02G40690.1"/>
    <property type="gene ID" value="OB02G40690"/>
</dbReference>
<dbReference type="eggNOG" id="ENOG502R62E">
    <property type="taxonomic scope" value="Eukaryota"/>
</dbReference>
<organism evidence="2">
    <name type="scientific">Oryza brachyantha</name>
    <name type="common">malo sina</name>
    <dbReference type="NCBI Taxonomy" id="4533"/>
    <lineage>
        <taxon>Eukaryota</taxon>
        <taxon>Viridiplantae</taxon>
        <taxon>Streptophyta</taxon>
        <taxon>Embryophyta</taxon>
        <taxon>Tracheophyta</taxon>
        <taxon>Spermatophyta</taxon>
        <taxon>Magnoliopsida</taxon>
        <taxon>Liliopsida</taxon>
        <taxon>Poales</taxon>
        <taxon>Poaceae</taxon>
        <taxon>BOP clade</taxon>
        <taxon>Oryzoideae</taxon>
        <taxon>Oryzeae</taxon>
        <taxon>Oryzinae</taxon>
        <taxon>Oryza</taxon>
    </lineage>
</organism>
<feature type="compositionally biased region" description="Polar residues" evidence="1">
    <location>
        <begin position="61"/>
        <end position="71"/>
    </location>
</feature>
<proteinExistence type="predicted"/>
<dbReference type="AlphaFoldDB" id="J3LHF2"/>
<evidence type="ECO:0000313" key="3">
    <source>
        <dbReference type="Proteomes" id="UP000006038"/>
    </source>
</evidence>
<evidence type="ECO:0000313" key="2">
    <source>
        <dbReference type="EnsemblPlants" id="OB02G40690.1"/>
    </source>
</evidence>
<reference evidence="2" key="1">
    <citation type="submission" date="2013-04" db="UniProtKB">
        <authorList>
            <consortium name="EnsemblPlants"/>
        </authorList>
    </citation>
    <scope>IDENTIFICATION</scope>
</reference>
<sequence length="83" mass="8870">MLRRSSSMFIDPKSFPTPPSVLWNSSNVSEYTDPCLASGSGVIGGSCCCCGLPLPPGKSISKLQASNQTKTPPKIRDDQQRPD</sequence>
<feature type="region of interest" description="Disordered" evidence="1">
    <location>
        <begin position="60"/>
        <end position="83"/>
    </location>
</feature>
<feature type="compositionally biased region" description="Basic and acidic residues" evidence="1">
    <location>
        <begin position="74"/>
        <end position="83"/>
    </location>
</feature>
<dbReference type="HOGENOM" id="CLU_2546247_0_0_1"/>
<dbReference type="Gramene" id="OB02G40690.1">
    <property type="protein sequence ID" value="OB02G40690.1"/>
    <property type="gene ID" value="OB02G40690"/>
</dbReference>
<protein>
    <submittedName>
        <fullName evidence="2">Uncharacterized protein</fullName>
    </submittedName>
</protein>
<name>J3LHF2_ORYBR</name>
<evidence type="ECO:0000256" key="1">
    <source>
        <dbReference type="SAM" id="MobiDB-lite"/>
    </source>
</evidence>